<keyword evidence="4" id="KW-1185">Reference proteome</keyword>
<reference evidence="3 4" key="1">
    <citation type="submission" date="2018-12" db="EMBL/GenBank/DDBJ databases">
        <title>Complete genome of Litorilituus sediminis.</title>
        <authorList>
            <person name="Liu A."/>
            <person name="Rong J."/>
        </authorList>
    </citation>
    <scope>NUCLEOTIDE SEQUENCE [LARGE SCALE GENOMIC DNA]</scope>
    <source>
        <strain evidence="3 4">JCM 17549</strain>
    </source>
</reference>
<feature type="signal peptide" evidence="2">
    <location>
        <begin position="1"/>
        <end position="32"/>
    </location>
</feature>
<organism evidence="3 4">
    <name type="scientific">Litorilituus sediminis</name>
    <dbReference type="NCBI Taxonomy" id="718192"/>
    <lineage>
        <taxon>Bacteria</taxon>
        <taxon>Pseudomonadati</taxon>
        <taxon>Pseudomonadota</taxon>
        <taxon>Gammaproteobacteria</taxon>
        <taxon>Alteromonadales</taxon>
        <taxon>Colwelliaceae</taxon>
        <taxon>Litorilituus</taxon>
    </lineage>
</organism>
<accession>A0A4P6P5I6</accession>
<dbReference type="OrthoDB" id="245568at2"/>
<proteinExistence type="inferred from homology"/>
<keyword evidence="2" id="KW-0732">Signal</keyword>
<gene>
    <name evidence="3" type="ORF">EMK97_14000</name>
</gene>
<sequence>MTPSQGYTLPFKRSLKGLIALSLLLASNAAKAYSNNKQEIIEVNAIDWCPQICIDKEKPGYIVELVEQVFKDTEYQLSVQIFPWSRAIKNVSQGKADALLSPAKSEAPHLLYPETEVGFQQMCFFTLKGSKWQYKGIDSLKGIQVGIANDTSIEELNDYVNAHPEQFQFQPYHERYVNQSLAKLEKGRMDTFLFTKNTTKYVLASIGKADKYRIAGCVSKAPIYMAFTPAQSDGATMLNIISLFDERLKKLYQNGYYQRLLDKYNLGD</sequence>
<comment type="similarity">
    <text evidence="1">Belongs to the bacterial solute-binding protein 3 family.</text>
</comment>
<dbReference type="PANTHER" id="PTHR35936">
    <property type="entry name" value="MEMBRANE-BOUND LYTIC MUREIN TRANSGLYCOSYLASE F"/>
    <property type="match status" value="1"/>
</dbReference>
<evidence type="ECO:0000313" key="3">
    <source>
        <dbReference type="EMBL" id="QBG36753.1"/>
    </source>
</evidence>
<dbReference type="AlphaFoldDB" id="A0A4P6P5I6"/>
<dbReference type="Proteomes" id="UP000290244">
    <property type="component" value="Chromosome"/>
</dbReference>
<evidence type="ECO:0000256" key="2">
    <source>
        <dbReference type="SAM" id="SignalP"/>
    </source>
</evidence>
<dbReference type="SUPFAM" id="SSF53850">
    <property type="entry name" value="Periplasmic binding protein-like II"/>
    <property type="match status" value="1"/>
</dbReference>
<dbReference type="EMBL" id="CP034759">
    <property type="protein sequence ID" value="QBG36753.1"/>
    <property type="molecule type" value="Genomic_DNA"/>
</dbReference>
<evidence type="ECO:0000256" key="1">
    <source>
        <dbReference type="ARBA" id="ARBA00010333"/>
    </source>
</evidence>
<protein>
    <submittedName>
        <fullName evidence="3">Transporter substrate-binding domain-containing protein</fullName>
    </submittedName>
</protein>
<evidence type="ECO:0000313" key="4">
    <source>
        <dbReference type="Proteomes" id="UP000290244"/>
    </source>
</evidence>
<feature type="chain" id="PRO_5020785682" evidence="2">
    <location>
        <begin position="33"/>
        <end position="268"/>
    </location>
</feature>
<dbReference type="RefSeq" id="WP_130603200.1">
    <property type="nucleotide sequence ID" value="NZ_CP034759.1"/>
</dbReference>
<name>A0A4P6P5I6_9GAMM</name>
<dbReference type="Gene3D" id="3.40.190.10">
    <property type="entry name" value="Periplasmic binding protein-like II"/>
    <property type="match status" value="2"/>
</dbReference>
<dbReference type="PANTHER" id="PTHR35936:SF25">
    <property type="entry name" value="ABC TRANSPORTER SUBSTRATE-BINDING PROTEIN"/>
    <property type="match status" value="1"/>
</dbReference>
<dbReference type="KEGG" id="lsd:EMK97_14000"/>